<dbReference type="PaxDb" id="1198114-AciX9_1869"/>
<evidence type="ECO:0000259" key="5">
    <source>
        <dbReference type="Pfam" id="PF10531"/>
    </source>
</evidence>
<accession>E8X019</accession>
<feature type="signal peptide" evidence="3">
    <location>
        <begin position="1"/>
        <end position="29"/>
    </location>
</feature>
<dbReference type="Pfam" id="PF02563">
    <property type="entry name" value="Poly_export"/>
    <property type="match status" value="1"/>
</dbReference>
<keyword evidence="1 3" id="KW-0732">Signal</keyword>
<evidence type="ECO:0000313" key="7">
    <source>
        <dbReference type="Proteomes" id="UP000000343"/>
    </source>
</evidence>
<evidence type="ECO:0000313" key="6">
    <source>
        <dbReference type="EMBL" id="ADW68915.1"/>
    </source>
</evidence>
<dbReference type="Gene3D" id="3.10.560.10">
    <property type="entry name" value="Outer membrane lipoprotein wza domain like"/>
    <property type="match status" value="2"/>
</dbReference>
<dbReference type="AlphaFoldDB" id="E8X019"/>
<dbReference type="PANTHER" id="PTHR33619:SF3">
    <property type="entry name" value="POLYSACCHARIDE EXPORT PROTEIN GFCE-RELATED"/>
    <property type="match status" value="1"/>
</dbReference>
<dbReference type="GO" id="GO:0015159">
    <property type="term" value="F:polysaccharide transmembrane transporter activity"/>
    <property type="evidence" value="ECO:0007669"/>
    <property type="project" value="InterPro"/>
</dbReference>
<dbReference type="Gene3D" id="3.30.1950.10">
    <property type="entry name" value="wza like domain"/>
    <property type="match status" value="1"/>
</dbReference>
<feature type="region of interest" description="Disordered" evidence="2">
    <location>
        <begin position="162"/>
        <end position="181"/>
    </location>
</feature>
<dbReference type="EMBL" id="CP002480">
    <property type="protein sequence ID" value="ADW68915.1"/>
    <property type="molecule type" value="Genomic_DNA"/>
</dbReference>
<organism evidence="7">
    <name type="scientific">Granulicella tundricola (strain ATCC BAA-1859 / DSM 23138 / MP5ACTX9)</name>
    <dbReference type="NCBI Taxonomy" id="1198114"/>
    <lineage>
        <taxon>Bacteria</taxon>
        <taxon>Pseudomonadati</taxon>
        <taxon>Acidobacteriota</taxon>
        <taxon>Terriglobia</taxon>
        <taxon>Terriglobales</taxon>
        <taxon>Acidobacteriaceae</taxon>
        <taxon>Granulicella</taxon>
    </lineage>
</organism>
<dbReference type="STRING" id="1198114.AciX9_1869"/>
<evidence type="ECO:0000256" key="3">
    <source>
        <dbReference type="SAM" id="SignalP"/>
    </source>
</evidence>
<dbReference type="eggNOG" id="COG1596">
    <property type="taxonomic scope" value="Bacteria"/>
</dbReference>
<evidence type="ECO:0000256" key="2">
    <source>
        <dbReference type="SAM" id="MobiDB-lite"/>
    </source>
</evidence>
<dbReference type="PANTHER" id="PTHR33619">
    <property type="entry name" value="POLYSACCHARIDE EXPORT PROTEIN GFCE-RELATED"/>
    <property type="match status" value="1"/>
</dbReference>
<name>E8X019_GRATM</name>
<feature type="domain" description="Polysaccharide export protein N-terminal" evidence="4">
    <location>
        <begin position="54"/>
        <end position="128"/>
    </location>
</feature>
<dbReference type="Pfam" id="PF10531">
    <property type="entry name" value="SLBB"/>
    <property type="match status" value="1"/>
</dbReference>
<keyword evidence="7" id="KW-1185">Reference proteome</keyword>
<dbReference type="RefSeq" id="WP_013580234.1">
    <property type="nucleotide sequence ID" value="NC_015064.1"/>
</dbReference>
<feature type="domain" description="Soluble ligand binding" evidence="5">
    <location>
        <begin position="243"/>
        <end position="289"/>
    </location>
</feature>
<feature type="chain" id="PRO_5003230124" evidence="3">
    <location>
        <begin position="30"/>
        <end position="350"/>
    </location>
</feature>
<evidence type="ECO:0000259" key="4">
    <source>
        <dbReference type="Pfam" id="PF02563"/>
    </source>
</evidence>
<dbReference type="InterPro" id="IPR019554">
    <property type="entry name" value="Soluble_ligand-bd"/>
</dbReference>
<gene>
    <name evidence="6" type="ordered locus">AciX9_1869</name>
</gene>
<dbReference type="InterPro" id="IPR003715">
    <property type="entry name" value="Poly_export_N"/>
</dbReference>
<dbReference type="KEGG" id="acm:AciX9_1869"/>
<sequence length="350" mass="36890">MRRCTTQVSSAALLTLTLGFAIPCAGSLAQQPDAAATVPLKTNPMLSLREFEPEANAEYILGRGDEISIDYGGRPELNSKNVIGPDGKVTLPMAGSIFLADKSRQEAADAVVAALKPFYASLSVTVGVDKYTSNQVLLLGAVEHPGVQTFDRPPTLLEVVTRGGASGNPRSNSGGGTGSTAFSMQASLQPAMLGVPERCAIYRGSDKVLWVNLKSLLDSGNALADIRLKRDDIIYVPSPAERYVSVLGQVQHPGALQLDSTSTLPKLIALAGGLTQEAGGNPNIQVIQIVNGKTRIVPFKQILQPSPLDLTLQSGDIIFIPESGFNKAAYIIDKLSPAITLFTGSALISH</sequence>
<proteinExistence type="predicted"/>
<dbReference type="Proteomes" id="UP000000343">
    <property type="component" value="Chromosome"/>
</dbReference>
<protein>
    <submittedName>
        <fullName evidence="6">Soluble ligand binding domain protein</fullName>
    </submittedName>
</protein>
<evidence type="ECO:0000256" key="1">
    <source>
        <dbReference type="ARBA" id="ARBA00022729"/>
    </source>
</evidence>
<dbReference type="HOGENOM" id="CLU_038343_0_0_0"/>
<dbReference type="InterPro" id="IPR049712">
    <property type="entry name" value="Poly_export"/>
</dbReference>
<reference evidence="7" key="1">
    <citation type="submission" date="2011-01" db="EMBL/GenBank/DDBJ databases">
        <title>Complete sequence of chromosome of Acidobacterium sp. MP5ACTX9.</title>
        <authorList>
            <consortium name="US DOE Joint Genome Institute"/>
            <person name="Lucas S."/>
            <person name="Copeland A."/>
            <person name="Lapidus A."/>
            <person name="Cheng J.-F."/>
            <person name="Goodwin L."/>
            <person name="Pitluck S."/>
            <person name="Teshima H."/>
            <person name="Detter J.C."/>
            <person name="Han C."/>
            <person name="Tapia R."/>
            <person name="Land M."/>
            <person name="Hauser L."/>
            <person name="Kyrpides N."/>
            <person name="Ivanova N."/>
            <person name="Ovchinnikova G."/>
            <person name="Pagani I."/>
            <person name="Rawat S.R."/>
            <person name="Mannisto M."/>
            <person name="Haggblom M.M."/>
            <person name="Woyke T."/>
        </authorList>
    </citation>
    <scope>NUCLEOTIDE SEQUENCE [LARGE SCALE GENOMIC DNA]</scope>
    <source>
        <strain evidence="7">MP5ACTX9</strain>
    </source>
</reference>